<dbReference type="Proteomes" id="UP001501747">
    <property type="component" value="Unassembled WGS sequence"/>
</dbReference>
<evidence type="ECO:0000256" key="8">
    <source>
        <dbReference type="ARBA" id="ARBA00023157"/>
    </source>
</evidence>
<feature type="domain" description="Vitamin K epoxide reductase" evidence="12">
    <location>
        <begin position="111"/>
        <end position="252"/>
    </location>
</feature>
<feature type="compositionally biased region" description="Basic and acidic residues" evidence="10">
    <location>
        <begin position="14"/>
        <end position="26"/>
    </location>
</feature>
<feature type="transmembrane region" description="Helical" evidence="11">
    <location>
        <begin position="227"/>
        <end position="248"/>
    </location>
</feature>
<protein>
    <recommendedName>
        <fullName evidence="12">Vitamin K epoxide reductase domain-containing protein</fullName>
    </recommendedName>
</protein>
<evidence type="ECO:0000256" key="3">
    <source>
        <dbReference type="ARBA" id="ARBA00022692"/>
    </source>
</evidence>
<proteinExistence type="inferred from homology"/>
<dbReference type="InterPro" id="IPR012932">
    <property type="entry name" value="VKOR"/>
</dbReference>
<keyword evidence="8" id="KW-1015">Disulfide bond</keyword>
<keyword evidence="4" id="KW-0874">Quinone</keyword>
<keyword evidence="9" id="KW-0676">Redox-active center</keyword>
<evidence type="ECO:0000313" key="14">
    <source>
        <dbReference type="Proteomes" id="UP001501747"/>
    </source>
</evidence>
<feature type="region of interest" description="Disordered" evidence="10">
    <location>
        <begin position="1"/>
        <end position="104"/>
    </location>
</feature>
<evidence type="ECO:0000256" key="1">
    <source>
        <dbReference type="ARBA" id="ARBA00004141"/>
    </source>
</evidence>
<feature type="compositionally biased region" description="Low complexity" evidence="10">
    <location>
        <begin position="1"/>
        <end position="13"/>
    </location>
</feature>
<feature type="transmembrane region" description="Helical" evidence="11">
    <location>
        <begin position="113"/>
        <end position="134"/>
    </location>
</feature>
<gene>
    <name evidence="13" type="ORF">GCM10022247_40680</name>
</gene>
<feature type="transmembrane region" description="Helical" evidence="11">
    <location>
        <begin position="269"/>
        <end position="290"/>
    </location>
</feature>
<keyword evidence="7 11" id="KW-0472">Membrane</keyword>
<keyword evidence="6" id="KW-0560">Oxidoreductase</keyword>
<dbReference type="RefSeq" id="WP_344877067.1">
    <property type="nucleotide sequence ID" value="NZ_BAABAL010000016.1"/>
</dbReference>
<dbReference type="Gene3D" id="1.20.1440.130">
    <property type="entry name" value="VKOR domain"/>
    <property type="match status" value="1"/>
</dbReference>
<feature type="transmembrane region" description="Helical" evidence="11">
    <location>
        <begin position="200"/>
        <end position="221"/>
    </location>
</feature>
<keyword evidence="14" id="KW-1185">Reference proteome</keyword>
<dbReference type="CDD" id="cd12922">
    <property type="entry name" value="VKOR_5"/>
    <property type="match status" value="1"/>
</dbReference>
<keyword evidence="5 11" id="KW-1133">Transmembrane helix</keyword>
<evidence type="ECO:0000313" key="13">
    <source>
        <dbReference type="EMBL" id="GAA4013751.1"/>
    </source>
</evidence>
<feature type="compositionally biased region" description="Low complexity" evidence="10">
    <location>
        <begin position="29"/>
        <end position="54"/>
    </location>
</feature>
<evidence type="ECO:0000256" key="9">
    <source>
        <dbReference type="ARBA" id="ARBA00023284"/>
    </source>
</evidence>
<reference evidence="14" key="1">
    <citation type="journal article" date="2019" name="Int. J. Syst. Evol. Microbiol.">
        <title>The Global Catalogue of Microorganisms (GCM) 10K type strain sequencing project: providing services to taxonomists for standard genome sequencing and annotation.</title>
        <authorList>
            <consortium name="The Broad Institute Genomics Platform"/>
            <consortium name="The Broad Institute Genome Sequencing Center for Infectious Disease"/>
            <person name="Wu L."/>
            <person name="Ma J."/>
        </authorList>
    </citation>
    <scope>NUCLEOTIDE SEQUENCE [LARGE SCALE GENOMIC DNA]</scope>
    <source>
        <strain evidence="14">JCM 17342</strain>
    </source>
</reference>
<feature type="compositionally biased region" description="Acidic residues" evidence="10">
    <location>
        <begin position="93"/>
        <end position="104"/>
    </location>
</feature>
<feature type="compositionally biased region" description="Basic and acidic residues" evidence="10">
    <location>
        <begin position="56"/>
        <end position="92"/>
    </location>
</feature>
<evidence type="ECO:0000256" key="11">
    <source>
        <dbReference type="SAM" id="Phobius"/>
    </source>
</evidence>
<dbReference type="SMART" id="SM00756">
    <property type="entry name" value="VKc"/>
    <property type="match status" value="1"/>
</dbReference>
<dbReference type="EMBL" id="BAABAL010000016">
    <property type="protein sequence ID" value="GAA4013751.1"/>
    <property type="molecule type" value="Genomic_DNA"/>
</dbReference>
<dbReference type="InterPro" id="IPR041714">
    <property type="entry name" value="VKOR_Actinobacteria"/>
</dbReference>
<evidence type="ECO:0000256" key="7">
    <source>
        <dbReference type="ARBA" id="ARBA00023136"/>
    </source>
</evidence>
<dbReference type="InterPro" id="IPR038354">
    <property type="entry name" value="VKOR_sf"/>
</dbReference>
<keyword evidence="3 11" id="KW-0812">Transmembrane</keyword>
<evidence type="ECO:0000259" key="12">
    <source>
        <dbReference type="SMART" id="SM00756"/>
    </source>
</evidence>
<evidence type="ECO:0000256" key="10">
    <source>
        <dbReference type="SAM" id="MobiDB-lite"/>
    </source>
</evidence>
<evidence type="ECO:0000256" key="4">
    <source>
        <dbReference type="ARBA" id="ARBA00022719"/>
    </source>
</evidence>
<evidence type="ECO:0000256" key="6">
    <source>
        <dbReference type="ARBA" id="ARBA00023002"/>
    </source>
</evidence>
<feature type="transmembrane region" description="Helical" evidence="11">
    <location>
        <begin position="171"/>
        <end position="193"/>
    </location>
</feature>
<comment type="caution">
    <text evidence="13">The sequence shown here is derived from an EMBL/GenBank/DDBJ whole genome shotgun (WGS) entry which is preliminary data.</text>
</comment>
<evidence type="ECO:0000256" key="2">
    <source>
        <dbReference type="ARBA" id="ARBA00006214"/>
    </source>
</evidence>
<comment type="similarity">
    <text evidence="2">Belongs to the VKOR family.</text>
</comment>
<organism evidence="13 14">
    <name type="scientific">Allokutzneria multivorans</name>
    <dbReference type="NCBI Taxonomy" id="1142134"/>
    <lineage>
        <taxon>Bacteria</taxon>
        <taxon>Bacillati</taxon>
        <taxon>Actinomycetota</taxon>
        <taxon>Actinomycetes</taxon>
        <taxon>Pseudonocardiales</taxon>
        <taxon>Pseudonocardiaceae</taxon>
        <taxon>Allokutzneria</taxon>
    </lineage>
</organism>
<comment type="subcellular location">
    <subcellularLocation>
        <location evidence="1">Membrane</location>
        <topology evidence="1">Multi-pass membrane protein</topology>
    </subcellularLocation>
</comment>
<accession>A0ABP7SM91</accession>
<sequence>MTDKPTTAAPDTTGEPRDKSGERGETGEATPTPAHTATRTAAHTATHAAPGSAADKPGRDNAGHGAERLEDSAEHDTEGRDTEGRDTEGRDTEDGDEDDADYDDDAPVLSTRLIAWVLAIGGALGTAASFALVIEKFLLLANPFHIPSCTLDAVLSCGSVMRSPQAELFGFPNPVLGVIAFPVVTTLGVVLLAGARLPRWVWTGLQIGATLGVIFVHWLMIQSMYDIRALCPYCMVVWAATIPIFWYTTVHNMDRGYLGGLRAPLLVRFHSTVVTTWLVMILLLAVQAFWDHWMSYFS</sequence>
<evidence type="ECO:0000256" key="5">
    <source>
        <dbReference type="ARBA" id="ARBA00022989"/>
    </source>
</evidence>
<name>A0ABP7SM91_9PSEU</name>
<dbReference type="Pfam" id="PF07884">
    <property type="entry name" value="VKOR"/>
    <property type="match status" value="1"/>
</dbReference>